<evidence type="ECO:0000259" key="5">
    <source>
        <dbReference type="Pfam" id="PF00195"/>
    </source>
</evidence>
<proteinExistence type="inferred from homology"/>
<dbReference type="GO" id="GO:0030639">
    <property type="term" value="P:polyketide biosynthetic process"/>
    <property type="evidence" value="ECO:0007669"/>
    <property type="project" value="TreeGrafter"/>
</dbReference>
<evidence type="ECO:0000259" key="6">
    <source>
        <dbReference type="Pfam" id="PF02797"/>
    </source>
</evidence>
<dbReference type="RefSeq" id="WP_143417855.1">
    <property type="nucleotide sequence ID" value="NZ_VJXR01000015.1"/>
</dbReference>
<keyword evidence="8" id="KW-1185">Reference proteome</keyword>
<dbReference type="Gene3D" id="3.40.47.10">
    <property type="match status" value="2"/>
</dbReference>
<dbReference type="CDD" id="cd00831">
    <property type="entry name" value="CHS_like"/>
    <property type="match status" value="1"/>
</dbReference>
<dbReference type="EMBL" id="VJXR01000015">
    <property type="protein sequence ID" value="TRW45942.1"/>
    <property type="molecule type" value="Genomic_DNA"/>
</dbReference>
<protein>
    <submittedName>
        <fullName evidence="7">Type III polyketide synthase</fullName>
    </submittedName>
</protein>
<dbReference type="InterPro" id="IPR012328">
    <property type="entry name" value="Chalcone/stilbene_synt_C"/>
</dbReference>
<evidence type="ECO:0000256" key="1">
    <source>
        <dbReference type="ARBA" id="ARBA00005531"/>
    </source>
</evidence>
<feature type="active site" description="Acyl-thioester intermediate" evidence="4">
    <location>
        <position position="139"/>
    </location>
</feature>
<comment type="caution">
    <text evidence="7">The sequence shown here is derived from an EMBL/GenBank/DDBJ whole genome shotgun (WGS) entry which is preliminary data.</text>
</comment>
<dbReference type="InterPro" id="IPR001099">
    <property type="entry name" value="Chalcone/stilbene_synt_N"/>
</dbReference>
<dbReference type="Pfam" id="PF02797">
    <property type="entry name" value="Chal_sti_synt_C"/>
    <property type="match status" value="1"/>
</dbReference>
<gene>
    <name evidence="7" type="ORF">FJ693_07210</name>
</gene>
<feature type="domain" description="Chalcone/stilbene synthase N-terminal" evidence="5">
    <location>
        <begin position="38"/>
        <end position="201"/>
    </location>
</feature>
<dbReference type="PANTHER" id="PTHR11877">
    <property type="entry name" value="HYDROXYMETHYLGLUTARYL-COA SYNTHASE"/>
    <property type="match status" value="1"/>
</dbReference>
<dbReference type="SUPFAM" id="SSF53901">
    <property type="entry name" value="Thiolase-like"/>
    <property type="match status" value="1"/>
</dbReference>
<comment type="similarity">
    <text evidence="1">Belongs to the thiolase-like superfamily. Chalcone/stilbene synthases family.</text>
</comment>
<sequence>MTHLVGVEAVLPEHRYAQDVVTDAVAGMIGAAGRTDALLRRVHASSGVDQRYLALPLERYAELTDFGQTNDAFIEAAVQLGARALTGALDRAGLAPSDVDLIVSTTITGLAVPSLEARIGARLGLRDDVVRLPMLGLGCMAGAAGTARLHDYLLGHPGAVAALVAVELCSLTIQRDDTSTANLVASGLFGDGAAALVAVGAEHPLAGGGDAPDGRSGTGTAPSVVASRSRIYPGTEEAMGWDVGATGFRIVLGVEVPDLVRDRVGGDVAAFLAQHGLTVEDVGWWVCHPGGPKVIDSLAVTLGVDPDALALTTDSLRRVGNLSSASVLHILRDTLDHRPPEPGAPGVMMAMGPGFSLELVLLQA</sequence>
<dbReference type="Proteomes" id="UP000318693">
    <property type="component" value="Unassembled WGS sequence"/>
</dbReference>
<keyword evidence="2" id="KW-0808">Transferase</keyword>
<name>A0A552WSZ8_9MICO</name>
<dbReference type="GO" id="GO:0016747">
    <property type="term" value="F:acyltransferase activity, transferring groups other than amino-acyl groups"/>
    <property type="evidence" value="ECO:0007669"/>
    <property type="project" value="InterPro"/>
</dbReference>
<evidence type="ECO:0000256" key="3">
    <source>
        <dbReference type="ARBA" id="ARBA00023315"/>
    </source>
</evidence>
<reference evidence="7 8" key="1">
    <citation type="submission" date="2019-07" db="EMBL/GenBank/DDBJ databases">
        <title>Georgenia wutianyii sp. nov. and Georgenia *** sp. nov. isolated from plateau pika (Ochotona curzoniae) in the Qinghai-Tibet plateau of China.</title>
        <authorList>
            <person name="Tian Z."/>
        </authorList>
    </citation>
    <scope>NUCLEOTIDE SEQUENCE [LARGE SCALE GENOMIC DNA]</scope>
    <source>
        <strain evidence="7 8">Z446</strain>
    </source>
</reference>
<dbReference type="InterPro" id="IPR016039">
    <property type="entry name" value="Thiolase-like"/>
</dbReference>
<evidence type="ECO:0000313" key="8">
    <source>
        <dbReference type="Proteomes" id="UP000318693"/>
    </source>
</evidence>
<feature type="domain" description="Chalcone/stilbene synthase C-terminal" evidence="6">
    <location>
        <begin position="225"/>
        <end position="363"/>
    </location>
</feature>
<dbReference type="PANTHER" id="PTHR11877:SF99">
    <property type="entry name" value="1,3,6,8-TETRAHYDROXYNAPHTHALENE SYNTHASE"/>
    <property type="match status" value="1"/>
</dbReference>
<organism evidence="7 8">
    <name type="scientific">Georgenia yuyongxinii</name>
    <dbReference type="NCBI Taxonomy" id="2589797"/>
    <lineage>
        <taxon>Bacteria</taxon>
        <taxon>Bacillati</taxon>
        <taxon>Actinomycetota</taxon>
        <taxon>Actinomycetes</taxon>
        <taxon>Micrococcales</taxon>
        <taxon>Bogoriellaceae</taxon>
        <taxon>Georgenia</taxon>
    </lineage>
</organism>
<dbReference type="PIRSF" id="PIRSF000451">
    <property type="entry name" value="PKS_III"/>
    <property type="match status" value="1"/>
</dbReference>
<evidence type="ECO:0000256" key="2">
    <source>
        <dbReference type="ARBA" id="ARBA00022679"/>
    </source>
</evidence>
<dbReference type="AlphaFoldDB" id="A0A552WSZ8"/>
<evidence type="ECO:0000256" key="4">
    <source>
        <dbReference type="PIRSR" id="PIRSR000451-1"/>
    </source>
</evidence>
<accession>A0A552WSZ8</accession>
<keyword evidence="3" id="KW-0012">Acyltransferase</keyword>
<dbReference type="Pfam" id="PF00195">
    <property type="entry name" value="Chal_sti_synt_N"/>
    <property type="match status" value="1"/>
</dbReference>
<dbReference type="InterPro" id="IPR011141">
    <property type="entry name" value="Polyketide_synthase_type-III"/>
</dbReference>
<evidence type="ECO:0000313" key="7">
    <source>
        <dbReference type="EMBL" id="TRW45942.1"/>
    </source>
</evidence>